<name>A0AAD9NWI8_RIDPI</name>
<comment type="caution">
    <text evidence="2">The sequence shown here is derived from an EMBL/GenBank/DDBJ whole genome shotgun (WGS) entry which is preliminary data.</text>
</comment>
<dbReference type="EMBL" id="JAODUO010000295">
    <property type="protein sequence ID" value="KAK2183779.1"/>
    <property type="molecule type" value="Genomic_DNA"/>
</dbReference>
<organism evidence="2 3">
    <name type="scientific">Ridgeia piscesae</name>
    <name type="common">Tubeworm</name>
    <dbReference type="NCBI Taxonomy" id="27915"/>
    <lineage>
        <taxon>Eukaryota</taxon>
        <taxon>Metazoa</taxon>
        <taxon>Spiralia</taxon>
        <taxon>Lophotrochozoa</taxon>
        <taxon>Annelida</taxon>
        <taxon>Polychaeta</taxon>
        <taxon>Sedentaria</taxon>
        <taxon>Canalipalpata</taxon>
        <taxon>Sabellida</taxon>
        <taxon>Siboglinidae</taxon>
        <taxon>Ridgeia</taxon>
    </lineage>
</organism>
<dbReference type="AlphaFoldDB" id="A0AAD9NWI8"/>
<evidence type="ECO:0000256" key="1">
    <source>
        <dbReference type="SAM" id="MobiDB-lite"/>
    </source>
</evidence>
<reference evidence="2" key="1">
    <citation type="journal article" date="2023" name="Mol. Biol. Evol.">
        <title>Third-Generation Sequencing Reveals the Adaptive Role of the Epigenome in Three Deep-Sea Polychaetes.</title>
        <authorList>
            <person name="Perez M."/>
            <person name="Aroh O."/>
            <person name="Sun Y."/>
            <person name="Lan Y."/>
            <person name="Juniper S.K."/>
            <person name="Young C.R."/>
            <person name="Angers B."/>
            <person name="Qian P.Y."/>
        </authorList>
    </citation>
    <scope>NUCLEOTIDE SEQUENCE</scope>
    <source>
        <strain evidence="2">R07B-5</strain>
    </source>
</reference>
<evidence type="ECO:0000313" key="2">
    <source>
        <dbReference type="EMBL" id="KAK2183779.1"/>
    </source>
</evidence>
<evidence type="ECO:0000313" key="3">
    <source>
        <dbReference type="Proteomes" id="UP001209878"/>
    </source>
</evidence>
<feature type="region of interest" description="Disordered" evidence="1">
    <location>
        <begin position="25"/>
        <end position="52"/>
    </location>
</feature>
<dbReference type="Proteomes" id="UP001209878">
    <property type="component" value="Unassembled WGS sequence"/>
</dbReference>
<keyword evidence="3" id="KW-1185">Reference proteome</keyword>
<proteinExistence type="predicted"/>
<sequence length="156" mass="17127">MSQTRSVRRIGRTIVSERVRATIQQNREQARHNGRSRSQTRKTCRTKDSIAPKTVKSRLAGRLGITTPPAGRTLPVKVSTRSRALTIQRDIGIAPLTIMAGRDDLDPAWSDSDTPSAPRGGGAVVLQGGQAHYISSSRYTKAALNSRRPIPRPHIR</sequence>
<gene>
    <name evidence="2" type="ORF">NP493_289g01053</name>
</gene>
<feature type="compositionally biased region" description="Basic residues" evidence="1">
    <location>
        <begin position="32"/>
        <end position="44"/>
    </location>
</feature>
<accession>A0AAD9NWI8</accession>
<protein>
    <submittedName>
        <fullName evidence="2">Uncharacterized protein</fullName>
    </submittedName>
</protein>